<dbReference type="GO" id="GO:0004553">
    <property type="term" value="F:hydrolase activity, hydrolyzing O-glycosyl compounds"/>
    <property type="evidence" value="ECO:0007669"/>
    <property type="project" value="InterPro"/>
</dbReference>
<keyword evidence="2 4" id="KW-0378">Hydrolase</keyword>
<gene>
    <name evidence="8" type="ORF">PCC6912_45650</name>
</gene>
<dbReference type="InterPro" id="IPR000322">
    <property type="entry name" value="Glyco_hydro_31_TIM"/>
</dbReference>
<proteinExistence type="inferred from homology"/>
<dbReference type="InterPro" id="IPR011013">
    <property type="entry name" value="Gal_mutarotase_sf_dom"/>
</dbReference>
<dbReference type="EMBL" id="RSCJ01000022">
    <property type="protein sequence ID" value="RUR75993.1"/>
    <property type="molecule type" value="Genomic_DNA"/>
</dbReference>
<dbReference type="PANTHER" id="PTHR22762">
    <property type="entry name" value="ALPHA-GLUCOSIDASE"/>
    <property type="match status" value="1"/>
</dbReference>
<dbReference type="Proteomes" id="UP000268857">
    <property type="component" value="Unassembled WGS sequence"/>
</dbReference>
<dbReference type="InterPro" id="IPR030458">
    <property type="entry name" value="Glyco_hydro_31_AS"/>
</dbReference>
<evidence type="ECO:0000256" key="4">
    <source>
        <dbReference type="RuleBase" id="RU361185"/>
    </source>
</evidence>
<dbReference type="Pfam" id="PF21365">
    <property type="entry name" value="Glyco_hydro_31_3rd"/>
    <property type="match status" value="1"/>
</dbReference>
<dbReference type="InterPro" id="IPR048395">
    <property type="entry name" value="Glyco_hydro_31_C"/>
</dbReference>
<feature type="domain" description="Glycoside hydrolase family 31 N-terminal" evidence="6">
    <location>
        <begin position="62"/>
        <end position="228"/>
    </location>
</feature>
<reference evidence="8 9" key="1">
    <citation type="journal article" date="2019" name="Genome Biol. Evol.">
        <title>Day and night: Metabolic profiles and evolutionary relationships of six axenic non-marine cyanobacteria.</title>
        <authorList>
            <person name="Will S.E."/>
            <person name="Henke P."/>
            <person name="Boedeker C."/>
            <person name="Huang S."/>
            <person name="Brinkmann H."/>
            <person name="Rohde M."/>
            <person name="Jarek M."/>
            <person name="Friedl T."/>
            <person name="Seufert S."/>
            <person name="Schumacher M."/>
            <person name="Overmann J."/>
            <person name="Neumann-Schaal M."/>
            <person name="Petersen J."/>
        </authorList>
    </citation>
    <scope>NUCLEOTIDE SEQUENCE [LARGE SCALE GENOMIC DNA]</scope>
    <source>
        <strain evidence="8 9">PCC 6912</strain>
    </source>
</reference>
<dbReference type="Pfam" id="PF13802">
    <property type="entry name" value="Gal_mutarotas_2"/>
    <property type="match status" value="1"/>
</dbReference>
<evidence type="ECO:0000259" key="7">
    <source>
        <dbReference type="Pfam" id="PF21365"/>
    </source>
</evidence>
<evidence type="ECO:0000256" key="1">
    <source>
        <dbReference type="ARBA" id="ARBA00007806"/>
    </source>
</evidence>
<dbReference type="CDD" id="cd14752">
    <property type="entry name" value="GH31_N"/>
    <property type="match status" value="1"/>
</dbReference>
<dbReference type="SUPFAM" id="SSF51445">
    <property type="entry name" value="(Trans)glycosidases"/>
    <property type="match status" value="1"/>
</dbReference>
<evidence type="ECO:0000259" key="6">
    <source>
        <dbReference type="Pfam" id="PF13802"/>
    </source>
</evidence>
<organism evidence="8 9">
    <name type="scientific">Chlorogloeopsis fritschii PCC 6912</name>
    <dbReference type="NCBI Taxonomy" id="211165"/>
    <lineage>
        <taxon>Bacteria</taxon>
        <taxon>Bacillati</taxon>
        <taxon>Cyanobacteriota</taxon>
        <taxon>Cyanophyceae</taxon>
        <taxon>Nostocales</taxon>
        <taxon>Chlorogloeopsidaceae</taxon>
        <taxon>Chlorogloeopsis</taxon>
    </lineage>
</organism>
<feature type="domain" description="Glycosyl hydrolase family 31 C-terminal" evidence="7">
    <location>
        <begin position="602"/>
        <end position="688"/>
    </location>
</feature>
<keyword evidence="3 4" id="KW-0326">Glycosidase</keyword>
<dbReference type="Pfam" id="PF01055">
    <property type="entry name" value="Glyco_hydro_31_2nd"/>
    <property type="match status" value="1"/>
</dbReference>
<sequence length="793" mass="91276">MLKSLFYLQYIPQAFLYSLKRDRYERYYLPKRGSESLVTPGKLLQIKPSERGFHIYFEQAELEIDFLTHDLVRLNWSPGLLPIPYAIATQDWDLVEVSLEEKEDCAIIKSDSLTIEVTVNGYVRFFNQAVEVLREELPPQWYGERLVHQAQLRSEEHIYGLGERASTLNLRAAKNPQQKPKTYQMWNYDPAGYGSGIDPMYICIPVYMGLHQAGSYLVFYENSFRAEFTFADVTTAAFAGGSLRYYMTIGEPADLIERYTQLTGRASLPPRWALGYHQSRWGYYTEAAIRQEVAAFQNNKLPLSAVHLDIDCQVAHRPFTIDPIRFPDLDGFIQELLQLGVHVIAINNPGVKFSRASNLFIEGQILNAFCKYPDGQLVIAPVWAGGKAFPDFTNPKVRLWWSRQYAYLLDIGVAGFWHDMNEPATFVSWGDRTLPQVAQHSMEGRGGNHREAHNLYGMLEAEAAYESLRQFRPEQRPFIVSRSGWAGLQRYAWTWTGDVASTWDALRQTISIIVGLGLSGIPYSGSDIGGFQGNPTAELYLRWFQMATFFTFYRTHCAISVVPRTPWTYGEPYLSILRRFLQLRDRLMPYFYTLAWETTQKGYPPVRPLFWSDWTDSQLWDVEDAFCLGDALLVCPIVQPGSDSRTIYLPKEHWYDFWNDTLIRGRQTIDLEAPLDCIPLLVKAGSILPMQDGEQLILHVYPPVSGNNEGCVYSDAGDGYGKFRLDKFYLNRSETGLEITWEQQGEFEFPYSSIQLQVHGISIQQAWIDEQEVLTPRQQIECRLFKQVRLQFN</sequence>
<dbReference type="Gene3D" id="2.60.40.1760">
    <property type="entry name" value="glycosyl hydrolase (family 31)"/>
    <property type="match status" value="1"/>
</dbReference>
<dbReference type="AlphaFoldDB" id="A0A3S0XMB9"/>
<dbReference type="SUPFAM" id="SSF74650">
    <property type="entry name" value="Galactose mutarotase-like"/>
    <property type="match status" value="1"/>
</dbReference>
<protein>
    <submittedName>
        <fullName evidence="8">Alpha-glucosidase</fullName>
    </submittedName>
</protein>
<accession>A0A3S0XMB9</accession>
<keyword evidence="9" id="KW-1185">Reference proteome</keyword>
<evidence type="ECO:0000256" key="2">
    <source>
        <dbReference type="ARBA" id="ARBA00022801"/>
    </source>
</evidence>
<dbReference type="STRING" id="211165.GCA_000317285_06606"/>
<dbReference type="Gene3D" id="2.60.40.1180">
    <property type="entry name" value="Golgi alpha-mannosidase II"/>
    <property type="match status" value="1"/>
</dbReference>
<name>A0A3S0XMB9_CHLFR</name>
<dbReference type="GO" id="GO:0005975">
    <property type="term" value="P:carbohydrate metabolic process"/>
    <property type="evidence" value="ECO:0007669"/>
    <property type="project" value="InterPro"/>
</dbReference>
<evidence type="ECO:0000256" key="3">
    <source>
        <dbReference type="ARBA" id="ARBA00023295"/>
    </source>
</evidence>
<dbReference type="GO" id="GO:0030246">
    <property type="term" value="F:carbohydrate binding"/>
    <property type="evidence" value="ECO:0007669"/>
    <property type="project" value="InterPro"/>
</dbReference>
<evidence type="ECO:0000313" key="8">
    <source>
        <dbReference type="EMBL" id="RUR75993.1"/>
    </source>
</evidence>
<dbReference type="InterPro" id="IPR013780">
    <property type="entry name" value="Glyco_hydro_b"/>
</dbReference>
<evidence type="ECO:0000313" key="9">
    <source>
        <dbReference type="Proteomes" id="UP000268857"/>
    </source>
</evidence>
<dbReference type="PROSITE" id="PS00129">
    <property type="entry name" value="GLYCOSYL_HYDROL_F31_1"/>
    <property type="match status" value="1"/>
</dbReference>
<dbReference type="InterPro" id="IPR025887">
    <property type="entry name" value="Glyco_hydro_31_N_dom"/>
</dbReference>
<dbReference type="CDD" id="cd06604">
    <property type="entry name" value="GH31_glucosidase_II_MalA"/>
    <property type="match status" value="1"/>
</dbReference>
<dbReference type="Gene3D" id="3.20.20.80">
    <property type="entry name" value="Glycosidases"/>
    <property type="match status" value="1"/>
</dbReference>
<dbReference type="SUPFAM" id="SSF51011">
    <property type="entry name" value="Glycosyl hydrolase domain"/>
    <property type="match status" value="1"/>
</dbReference>
<dbReference type="PANTHER" id="PTHR22762:SF120">
    <property type="entry name" value="HETEROGLYCAN GLUCOSIDASE 1"/>
    <property type="match status" value="1"/>
</dbReference>
<comment type="caution">
    <text evidence="8">The sequence shown here is derived from an EMBL/GenBank/DDBJ whole genome shotgun (WGS) entry which is preliminary data.</text>
</comment>
<comment type="similarity">
    <text evidence="1 4">Belongs to the glycosyl hydrolase 31 family.</text>
</comment>
<evidence type="ECO:0000259" key="5">
    <source>
        <dbReference type="Pfam" id="PF01055"/>
    </source>
</evidence>
<feature type="domain" description="Glycoside hydrolase family 31 TIM barrel" evidence="5">
    <location>
        <begin position="267"/>
        <end position="594"/>
    </location>
</feature>
<dbReference type="InterPro" id="IPR017853">
    <property type="entry name" value="GH"/>
</dbReference>